<organism evidence="1 2">
    <name type="scientific">Lunasporangiospora selenospora</name>
    <dbReference type="NCBI Taxonomy" id="979761"/>
    <lineage>
        <taxon>Eukaryota</taxon>
        <taxon>Fungi</taxon>
        <taxon>Fungi incertae sedis</taxon>
        <taxon>Mucoromycota</taxon>
        <taxon>Mortierellomycotina</taxon>
        <taxon>Mortierellomycetes</taxon>
        <taxon>Mortierellales</taxon>
        <taxon>Mortierellaceae</taxon>
        <taxon>Lunasporangiospora</taxon>
    </lineage>
</organism>
<protein>
    <submittedName>
        <fullName evidence="1">Uncharacterized protein</fullName>
    </submittedName>
</protein>
<proteinExistence type="predicted"/>
<reference evidence="1" key="1">
    <citation type="journal article" date="2020" name="Fungal Divers.">
        <title>Resolving the Mortierellaceae phylogeny through synthesis of multi-gene phylogenetics and phylogenomics.</title>
        <authorList>
            <person name="Vandepol N."/>
            <person name="Liber J."/>
            <person name="Desiro A."/>
            <person name="Na H."/>
            <person name="Kennedy M."/>
            <person name="Barry K."/>
            <person name="Grigoriev I.V."/>
            <person name="Miller A.N."/>
            <person name="O'Donnell K."/>
            <person name="Stajich J.E."/>
            <person name="Bonito G."/>
        </authorList>
    </citation>
    <scope>NUCLEOTIDE SEQUENCE</scope>
    <source>
        <strain evidence="1">KOD1015</strain>
    </source>
</reference>
<comment type="caution">
    <text evidence="1">The sequence shown here is derived from an EMBL/GenBank/DDBJ whole genome shotgun (WGS) entry which is preliminary data.</text>
</comment>
<dbReference type="EMBL" id="JAABOA010005902">
    <property type="protein sequence ID" value="KAF9572409.1"/>
    <property type="molecule type" value="Genomic_DNA"/>
</dbReference>
<dbReference type="Proteomes" id="UP000780801">
    <property type="component" value="Unassembled WGS sequence"/>
</dbReference>
<dbReference type="OrthoDB" id="2393824at2759"/>
<keyword evidence="2" id="KW-1185">Reference proteome</keyword>
<gene>
    <name evidence="1" type="ORF">BGW38_008530</name>
</gene>
<name>A0A9P6FK63_9FUNG</name>
<evidence type="ECO:0000313" key="2">
    <source>
        <dbReference type="Proteomes" id="UP000780801"/>
    </source>
</evidence>
<accession>A0A9P6FK63</accession>
<dbReference type="AlphaFoldDB" id="A0A9P6FK63"/>
<sequence length="296" mass="33411">MKGRALLESILISIVREEFELLRDKLTAHDYPNFSSDSKLRLVIDEAQILSDKNPSSFVSSITQGDPRPMLSSVLHSFRTVGRPDELKIIYAGTGLSIRTLHWAMGSGDGIKEYGSNTFPYLEFPGWTSTDSVQAYIDRLKEQLLDDDSKRRVDALIPPEAVEVLHRKMKGRFRPVVTCVEGILETGDWETAIDTTETMITSWKDRHRRGKLCGELIRLEDKIAKNPELFSSCSSIKESLGLFLYRQRLLDAPSTMLENDVQLVEAAFGRIKLFGGSARTVLDEPLALKATENYFH</sequence>
<feature type="non-terminal residue" evidence="1">
    <location>
        <position position="296"/>
    </location>
</feature>
<evidence type="ECO:0000313" key="1">
    <source>
        <dbReference type="EMBL" id="KAF9572409.1"/>
    </source>
</evidence>